<keyword evidence="1" id="KW-1133">Transmembrane helix</keyword>
<dbReference type="PATRIC" id="fig|1195236.3.peg.3729"/>
<proteinExistence type="predicted"/>
<comment type="caution">
    <text evidence="2">The sequence shown here is derived from an EMBL/GenBank/DDBJ whole genome shotgun (WGS) entry which is preliminary data.</text>
</comment>
<dbReference type="EMBL" id="AORV01000048">
    <property type="protein sequence ID" value="EMS70730.1"/>
    <property type="molecule type" value="Genomic_DNA"/>
</dbReference>
<organism evidence="2 3">
    <name type="scientific">Ruminiclostridium cellobioparum subsp. termitidis CT1112</name>
    <dbReference type="NCBI Taxonomy" id="1195236"/>
    <lineage>
        <taxon>Bacteria</taxon>
        <taxon>Bacillati</taxon>
        <taxon>Bacillota</taxon>
        <taxon>Clostridia</taxon>
        <taxon>Eubacteriales</taxon>
        <taxon>Oscillospiraceae</taxon>
        <taxon>Ruminiclostridium</taxon>
    </lineage>
</organism>
<name>S0FGP4_RUMCE</name>
<feature type="transmembrane region" description="Helical" evidence="1">
    <location>
        <begin position="6"/>
        <end position="27"/>
    </location>
</feature>
<keyword evidence="3" id="KW-1185">Reference proteome</keyword>
<accession>S0FGP4</accession>
<keyword evidence="1" id="KW-0472">Membrane</keyword>
<gene>
    <name evidence="2" type="ORF">CTER_3507</name>
</gene>
<evidence type="ECO:0000256" key="1">
    <source>
        <dbReference type="SAM" id="Phobius"/>
    </source>
</evidence>
<dbReference type="STRING" id="1195236.CTER_3507"/>
<dbReference type="AlphaFoldDB" id="S0FGP4"/>
<reference evidence="2 3" key="1">
    <citation type="journal article" date="2013" name="Genome Announc.">
        <title>Draft Genome Sequence of the Cellulolytic, Mesophilic, Anaerobic Bacterium Clostridium termitidis Strain CT1112 (DSM 5398).</title>
        <authorList>
            <person name="Lal S."/>
            <person name="Ramachandran U."/>
            <person name="Zhang X."/>
            <person name="Munir R."/>
            <person name="Sparling R."/>
            <person name="Levin D.B."/>
        </authorList>
    </citation>
    <scope>NUCLEOTIDE SEQUENCE [LARGE SCALE GENOMIC DNA]</scope>
    <source>
        <strain evidence="2 3">CT1112</strain>
    </source>
</reference>
<evidence type="ECO:0000313" key="2">
    <source>
        <dbReference type="EMBL" id="EMS70730.1"/>
    </source>
</evidence>
<sequence>MGIVTIIIAVAALLTLLSTLICGLWIRAKGLRDPGSLNFHMKIGVTAVISTVLAIILLLIQ</sequence>
<dbReference type="Proteomes" id="UP000014155">
    <property type="component" value="Unassembled WGS sequence"/>
</dbReference>
<dbReference type="RefSeq" id="WP_004627853.1">
    <property type="nucleotide sequence ID" value="NZ_AORV01000048.1"/>
</dbReference>
<protein>
    <submittedName>
        <fullName evidence="2">Uncharacterized protein</fullName>
    </submittedName>
</protein>
<dbReference type="eggNOG" id="ENOG5033K01">
    <property type="taxonomic scope" value="Bacteria"/>
</dbReference>
<feature type="transmembrane region" description="Helical" evidence="1">
    <location>
        <begin position="39"/>
        <end position="60"/>
    </location>
</feature>
<evidence type="ECO:0000313" key="3">
    <source>
        <dbReference type="Proteomes" id="UP000014155"/>
    </source>
</evidence>
<keyword evidence="1" id="KW-0812">Transmembrane</keyword>